<dbReference type="Pfam" id="PF01266">
    <property type="entry name" value="DAO"/>
    <property type="match status" value="1"/>
</dbReference>
<organism evidence="2 3">
    <name type="scientific">Passalora fulva</name>
    <name type="common">Tomato leaf mold</name>
    <name type="synonym">Cladosporium fulvum</name>
    <dbReference type="NCBI Taxonomy" id="5499"/>
    <lineage>
        <taxon>Eukaryota</taxon>
        <taxon>Fungi</taxon>
        <taxon>Dikarya</taxon>
        <taxon>Ascomycota</taxon>
        <taxon>Pezizomycotina</taxon>
        <taxon>Dothideomycetes</taxon>
        <taxon>Dothideomycetidae</taxon>
        <taxon>Mycosphaerellales</taxon>
        <taxon>Mycosphaerellaceae</taxon>
        <taxon>Fulvia</taxon>
    </lineage>
</organism>
<gene>
    <name evidence="2" type="ORF">CLAFUR5_13922</name>
</gene>
<feature type="domain" description="FAD dependent oxidoreductase" evidence="1">
    <location>
        <begin position="58"/>
        <end position="459"/>
    </location>
</feature>
<sequence>MADHRSDAVPEEVISKLIEDALADPGLPRAQPTEAFWQIPASDISTIQSAELPSKTKYAIIGSGITACSVAQNILTLTRSDPDANVTVFEARTLCSGATGRNGGHLLSPMPEEFTRIEKYFGVKEATGIAEFANMTLDRMHGLNRQDDLATGFGAEVRRVRSVCGYWDEEIFEAAKQSHARYEQCLPKKSGDHEAFGPEEAREKFNMKDAVGVITSSAGAFWPYRLITGLFKRLLEQYTGRFSFETETPVTSVKHHPASNAEYPYILTTPRGTIRATMVIHCTNGWTGHLLPKLRGKIFPLRATMSVQAAGPDFQNEGNHKSWSTIDKPTYDAADNTLSYGLYYITQNAHTGDIFIGGEKQFATEVLSSDDTNISTISKDKLESVLPTIFEQGWPQGGKPKVKSIWSGIMGFTPDHLPWVGQIPETYTECGANGEYIAAGFNGYGMPLCWGCGEALAKMVVGENENFEKNAWLSSLPGSFLITKRRLESPYTSIEAGIAGLLEQPLTWAATLRLLWQGLRSIMHQNLLAKLG</sequence>
<dbReference type="GeneID" id="71993800"/>
<keyword evidence="3" id="KW-1185">Reference proteome</keyword>
<dbReference type="RefSeq" id="XP_047769082.1">
    <property type="nucleotide sequence ID" value="XM_047913070.1"/>
</dbReference>
<proteinExistence type="predicted"/>
<dbReference type="SUPFAM" id="SSF51905">
    <property type="entry name" value="FAD/NAD(P)-binding domain"/>
    <property type="match status" value="1"/>
</dbReference>
<dbReference type="Gene3D" id="3.30.9.10">
    <property type="entry name" value="D-Amino Acid Oxidase, subunit A, domain 2"/>
    <property type="match status" value="1"/>
</dbReference>
<dbReference type="OMA" id="GMSLCWA"/>
<dbReference type="Gene3D" id="3.50.50.60">
    <property type="entry name" value="FAD/NAD(P)-binding domain"/>
    <property type="match status" value="1"/>
</dbReference>
<dbReference type="KEGG" id="ffu:CLAFUR5_13922"/>
<evidence type="ECO:0000259" key="1">
    <source>
        <dbReference type="Pfam" id="PF01266"/>
    </source>
</evidence>
<accession>A0A9Q8UW74</accession>
<dbReference type="Proteomes" id="UP000756132">
    <property type="component" value="Chromosome 12"/>
</dbReference>
<dbReference type="GO" id="GO:0005737">
    <property type="term" value="C:cytoplasm"/>
    <property type="evidence" value="ECO:0007669"/>
    <property type="project" value="TreeGrafter"/>
</dbReference>
<name>A0A9Q8UW74_PASFU</name>
<reference evidence="2" key="2">
    <citation type="journal article" date="2022" name="Microb. Genom.">
        <title>A chromosome-scale genome assembly of the tomato pathogen Cladosporium fulvum reveals a compartmentalized genome architecture and the presence of a dispensable chromosome.</title>
        <authorList>
            <person name="Zaccaron A.Z."/>
            <person name="Chen L.H."/>
            <person name="Samaras A."/>
            <person name="Stergiopoulos I."/>
        </authorList>
    </citation>
    <scope>NUCLEOTIDE SEQUENCE</scope>
    <source>
        <strain evidence="2">Race5_Kim</strain>
    </source>
</reference>
<dbReference type="InterPro" id="IPR006076">
    <property type="entry name" value="FAD-dep_OxRdtase"/>
</dbReference>
<dbReference type="InterPro" id="IPR036188">
    <property type="entry name" value="FAD/NAD-bd_sf"/>
</dbReference>
<dbReference type="PANTHER" id="PTHR13847">
    <property type="entry name" value="SARCOSINE DEHYDROGENASE-RELATED"/>
    <property type="match status" value="1"/>
</dbReference>
<dbReference type="EMBL" id="CP090174">
    <property type="protein sequence ID" value="UJO24716.1"/>
    <property type="molecule type" value="Genomic_DNA"/>
</dbReference>
<evidence type="ECO:0000313" key="3">
    <source>
        <dbReference type="Proteomes" id="UP000756132"/>
    </source>
</evidence>
<dbReference type="AlphaFoldDB" id="A0A9Q8UW74"/>
<reference evidence="2" key="1">
    <citation type="submission" date="2021-12" db="EMBL/GenBank/DDBJ databases">
        <authorList>
            <person name="Zaccaron A."/>
            <person name="Stergiopoulos I."/>
        </authorList>
    </citation>
    <scope>NUCLEOTIDE SEQUENCE</scope>
    <source>
        <strain evidence="2">Race5_Kim</strain>
    </source>
</reference>
<evidence type="ECO:0000313" key="2">
    <source>
        <dbReference type="EMBL" id="UJO24716.1"/>
    </source>
</evidence>
<protein>
    <recommendedName>
        <fullName evidence="1">FAD dependent oxidoreductase domain-containing protein</fullName>
    </recommendedName>
</protein>
<dbReference type="OrthoDB" id="429143at2759"/>
<dbReference type="PANTHER" id="PTHR13847:SF213">
    <property type="entry name" value="DEPENDENT OXIDOREDUCTASE, PUTATIVE-RELATED"/>
    <property type="match status" value="1"/>
</dbReference>